<dbReference type="InterPro" id="IPR011991">
    <property type="entry name" value="ArsR-like_HTH"/>
</dbReference>
<dbReference type="Pfam" id="PF13404">
    <property type="entry name" value="HTH_AsnC-type"/>
    <property type="match status" value="1"/>
</dbReference>
<dbReference type="Gene3D" id="1.10.10.10">
    <property type="entry name" value="Winged helix-like DNA-binding domain superfamily/Winged helix DNA-binding domain"/>
    <property type="match status" value="1"/>
</dbReference>
<keyword evidence="3" id="KW-0804">Transcription</keyword>
<keyword evidence="6" id="KW-1185">Reference proteome</keyword>
<dbReference type="InterPro" id="IPR019888">
    <property type="entry name" value="Tscrpt_reg_AsnC-like"/>
</dbReference>
<dbReference type="AlphaFoldDB" id="A0A7K1FPR2"/>
<comment type="caution">
    <text evidence="5">The sequence shown here is derived from an EMBL/GenBank/DDBJ whole genome shotgun (WGS) entry which is preliminary data.</text>
</comment>
<dbReference type="Gene3D" id="3.30.70.920">
    <property type="match status" value="1"/>
</dbReference>
<keyword evidence="2" id="KW-0238">DNA-binding</keyword>
<accession>A0A7K1FPR2</accession>
<dbReference type="GO" id="GO:0005829">
    <property type="term" value="C:cytosol"/>
    <property type="evidence" value="ECO:0007669"/>
    <property type="project" value="TreeGrafter"/>
</dbReference>
<dbReference type="SUPFAM" id="SSF46785">
    <property type="entry name" value="Winged helix' DNA-binding domain"/>
    <property type="match status" value="1"/>
</dbReference>
<evidence type="ECO:0000256" key="3">
    <source>
        <dbReference type="ARBA" id="ARBA00023163"/>
    </source>
</evidence>
<dbReference type="PROSITE" id="PS00519">
    <property type="entry name" value="HTH_ASNC_1"/>
    <property type="match status" value="1"/>
</dbReference>
<dbReference type="GO" id="GO:0043565">
    <property type="term" value="F:sequence-specific DNA binding"/>
    <property type="evidence" value="ECO:0007669"/>
    <property type="project" value="InterPro"/>
</dbReference>
<dbReference type="InterPro" id="IPR011008">
    <property type="entry name" value="Dimeric_a/b-barrel"/>
</dbReference>
<proteinExistence type="predicted"/>
<dbReference type="InterPro" id="IPR036388">
    <property type="entry name" value="WH-like_DNA-bd_sf"/>
</dbReference>
<dbReference type="RefSeq" id="WP_154770100.1">
    <property type="nucleotide sequence ID" value="NZ_WLYK01000008.1"/>
</dbReference>
<dbReference type="SUPFAM" id="SSF54909">
    <property type="entry name" value="Dimeric alpha+beta barrel"/>
    <property type="match status" value="1"/>
</dbReference>
<dbReference type="EMBL" id="WLYK01000008">
    <property type="protein sequence ID" value="MTD16138.1"/>
    <property type="molecule type" value="Genomic_DNA"/>
</dbReference>
<sequence length="150" mass="16373">MTAPEELDAVDHAILDLLVENARRSASDIAQRVNLTPSPVIRRIERLERLGVITGYTATLDHGKLGAGLEAFAELRFAGNTKVEDITRTAADLPEVVEVLTVAGDPDALVRFRVTGVQHLADVVDRLRRDGNVIGTKTLMVLGSWRRTGH</sequence>
<evidence type="ECO:0000313" key="6">
    <source>
        <dbReference type="Proteomes" id="UP000460221"/>
    </source>
</evidence>
<dbReference type="PROSITE" id="PS50956">
    <property type="entry name" value="HTH_ASNC_2"/>
    <property type="match status" value="1"/>
</dbReference>
<evidence type="ECO:0000259" key="4">
    <source>
        <dbReference type="PROSITE" id="PS50956"/>
    </source>
</evidence>
<dbReference type="CDD" id="cd00090">
    <property type="entry name" value="HTH_ARSR"/>
    <property type="match status" value="1"/>
</dbReference>
<reference evidence="5 6" key="1">
    <citation type="submission" date="2019-11" db="EMBL/GenBank/DDBJ databases">
        <authorList>
            <person name="Jiang L.-Q."/>
        </authorList>
    </citation>
    <scope>NUCLEOTIDE SEQUENCE [LARGE SCALE GENOMIC DNA]</scope>
    <source>
        <strain evidence="5 6">YIM 132087</strain>
    </source>
</reference>
<dbReference type="Proteomes" id="UP000460221">
    <property type="component" value="Unassembled WGS sequence"/>
</dbReference>
<dbReference type="InterPro" id="IPR000485">
    <property type="entry name" value="AsnC-type_HTH_dom"/>
</dbReference>
<organism evidence="5 6">
    <name type="scientific">Nakamurella alba</name>
    <dbReference type="NCBI Taxonomy" id="2665158"/>
    <lineage>
        <taxon>Bacteria</taxon>
        <taxon>Bacillati</taxon>
        <taxon>Actinomycetota</taxon>
        <taxon>Actinomycetes</taxon>
        <taxon>Nakamurellales</taxon>
        <taxon>Nakamurellaceae</taxon>
        <taxon>Nakamurella</taxon>
    </lineage>
</organism>
<evidence type="ECO:0000313" key="5">
    <source>
        <dbReference type="EMBL" id="MTD16138.1"/>
    </source>
</evidence>
<dbReference type="InterPro" id="IPR036390">
    <property type="entry name" value="WH_DNA-bd_sf"/>
</dbReference>
<gene>
    <name evidence="5" type="ORF">GIS00_19550</name>
</gene>
<dbReference type="InterPro" id="IPR019885">
    <property type="entry name" value="Tscrpt_reg_HTH_AsnC-type_CS"/>
</dbReference>
<dbReference type="SMART" id="SM00344">
    <property type="entry name" value="HTH_ASNC"/>
    <property type="match status" value="1"/>
</dbReference>
<dbReference type="GO" id="GO:0043200">
    <property type="term" value="P:response to amino acid"/>
    <property type="evidence" value="ECO:0007669"/>
    <property type="project" value="TreeGrafter"/>
</dbReference>
<dbReference type="PANTHER" id="PTHR30154:SF53">
    <property type="entry name" value="HTH-TYPE TRANSCRIPTIONAL REGULATOR LRPC"/>
    <property type="match status" value="1"/>
</dbReference>
<name>A0A7K1FPR2_9ACTN</name>
<feature type="domain" description="HTH asnC-type" evidence="4">
    <location>
        <begin position="7"/>
        <end position="70"/>
    </location>
</feature>
<keyword evidence="1" id="KW-0805">Transcription regulation</keyword>
<dbReference type="InterPro" id="IPR019887">
    <property type="entry name" value="Tscrpt_reg_AsnC/Lrp_C"/>
</dbReference>
<dbReference type="PANTHER" id="PTHR30154">
    <property type="entry name" value="LEUCINE-RESPONSIVE REGULATORY PROTEIN"/>
    <property type="match status" value="1"/>
</dbReference>
<evidence type="ECO:0000256" key="2">
    <source>
        <dbReference type="ARBA" id="ARBA00023125"/>
    </source>
</evidence>
<dbReference type="Pfam" id="PF01037">
    <property type="entry name" value="AsnC_trans_reg"/>
    <property type="match status" value="1"/>
</dbReference>
<evidence type="ECO:0000256" key="1">
    <source>
        <dbReference type="ARBA" id="ARBA00023015"/>
    </source>
</evidence>
<dbReference type="PRINTS" id="PR00033">
    <property type="entry name" value="HTHASNC"/>
</dbReference>
<protein>
    <submittedName>
        <fullName evidence="5">AsnC family transcriptional regulator</fullName>
    </submittedName>
</protein>